<dbReference type="InterPro" id="IPR058031">
    <property type="entry name" value="AAA_lid_NorR"/>
</dbReference>
<dbReference type="EMBL" id="NMPM01000055">
    <property type="protein sequence ID" value="PAV25570.1"/>
    <property type="molecule type" value="Genomic_DNA"/>
</dbReference>
<dbReference type="CDD" id="cd00009">
    <property type="entry name" value="AAA"/>
    <property type="match status" value="1"/>
</dbReference>
<dbReference type="GO" id="GO:0043565">
    <property type="term" value="F:sequence-specific DNA binding"/>
    <property type="evidence" value="ECO:0007669"/>
    <property type="project" value="InterPro"/>
</dbReference>
<dbReference type="InterPro" id="IPR002197">
    <property type="entry name" value="HTH_Fis"/>
</dbReference>
<keyword evidence="1" id="KW-0547">Nucleotide-binding</keyword>
<dbReference type="AlphaFoldDB" id="A0A2A2I384"/>
<evidence type="ECO:0000256" key="3">
    <source>
        <dbReference type="ARBA" id="ARBA00023015"/>
    </source>
</evidence>
<dbReference type="Pfam" id="PF00158">
    <property type="entry name" value="Sigma54_activat"/>
    <property type="match status" value="1"/>
</dbReference>
<evidence type="ECO:0000313" key="7">
    <source>
        <dbReference type="EMBL" id="PAV25570.1"/>
    </source>
</evidence>
<keyword evidence="5" id="KW-0804">Transcription</keyword>
<comment type="caution">
    <text evidence="7">The sequence shown here is derived from an EMBL/GenBank/DDBJ whole genome shotgun (WGS) entry which is preliminary data.</text>
</comment>
<dbReference type="GO" id="GO:0005524">
    <property type="term" value="F:ATP binding"/>
    <property type="evidence" value="ECO:0007669"/>
    <property type="project" value="UniProtKB-KW"/>
</dbReference>
<dbReference type="Gene3D" id="1.10.10.60">
    <property type="entry name" value="Homeodomain-like"/>
    <property type="match status" value="1"/>
</dbReference>
<dbReference type="PANTHER" id="PTHR32071">
    <property type="entry name" value="TRANSCRIPTIONAL REGULATORY PROTEIN"/>
    <property type="match status" value="1"/>
</dbReference>
<name>A0A2A2I384_9GAMM</name>
<dbReference type="InterPro" id="IPR003593">
    <property type="entry name" value="AAA+_ATPase"/>
</dbReference>
<dbReference type="PRINTS" id="PR01590">
    <property type="entry name" value="HTHFIS"/>
</dbReference>
<sequence length="526" mass="58344">MQTELHTGIDLALDLIRQPDRRALLDCAHRQLCEAFGVSRSWLFELDASGRDLVCPALTGETTLACDDFRHPMAHVIRSDAARVVRTADRVRYEHPVLDTMLDALAPGESLWLSPVRAEQGAVLGVLALAGDPGSWEGLTGQPLFQGFLRLLAGHWRQHLDRHDRLWQQRLLHRSLAHLKDSELDRRKNEQLAATLIGHSRAMADLRSQIVRAAGTQLSVLIQGETGCGKDLVARGLHDFSQRADGPYVVVNCAAIPDSLLESELFGHTKGAFSGADRAREGLLAQADGGTLFLDEIGDMPMALQSKLLRVLETQRFRPLGGQTEQRSDFRIVAATHQPLQSLIRENRFRRDLYYRLSQFPVKVTPLRERGEDLEALSRAFITAYREREGSGPLGISSQALRFLSGYRFPGNVRELRNVIEFACIQAADGADVQAEDLRLDMMAPVPGEDDDETGEGDADLLCPGLPPLHEIDDLREAARAFEAAIISARLRQYQGNRAQAAESLGLPKRTLAHKCQKFNVTLEAD</sequence>
<keyword evidence="8" id="KW-1185">Reference proteome</keyword>
<dbReference type="InterPro" id="IPR009057">
    <property type="entry name" value="Homeodomain-like_sf"/>
</dbReference>
<dbReference type="SUPFAM" id="SSF52540">
    <property type="entry name" value="P-loop containing nucleoside triphosphate hydrolases"/>
    <property type="match status" value="1"/>
</dbReference>
<evidence type="ECO:0000313" key="8">
    <source>
        <dbReference type="Proteomes" id="UP000218332"/>
    </source>
</evidence>
<gene>
    <name evidence="7" type="ORF">CF392_10245</name>
</gene>
<dbReference type="InterPro" id="IPR027417">
    <property type="entry name" value="P-loop_NTPase"/>
</dbReference>
<organism evidence="7 8">
    <name type="scientific">Tamilnaduibacter salinus</name>
    <dbReference type="NCBI Taxonomy" id="1484056"/>
    <lineage>
        <taxon>Bacteria</taxon>
        <taxon>Pseudomonadati</taxon>
        <taxon>Pseudomonadota</taxon>
        <taxon>Gammaproteobacteria</taxon>
        <taxon>Pseudomonadales</taxon>
        <taxon>Marinobacteraceae</taxon>
        <taxon>Tamilnaduibacter</taxon>
    </lineage>
</organism>
<evidence type="ECO:0000259" key="6">
    <source>
        <dbReference type="PROSITE" id="PS50045"/>
    </source>
</evidence>
<protein>
    <submittedName>
        <fullName evidence="7">AAA family ATPase</fullName>
    </submittedName>
</protein>
<dbReference type="InterPro" id="IPR029016">
    <property type="entry name" value="GAF-like_dom_sf"/>
</dbReference>
<dbReference type="SMART" id="SM00382">
    <property type="entry name" value="AAA"/>
    <property type="match status" value="1"/>
</dbReference>
<feature type="domain" description="Sigma-54 factor interaction" evidence="6">
    <location>
        <begin position="196"/>
        <end position="425"/>
    </location>
</feature>
<keyword evidence="3" id="KW-0805">Transcription regulation</keyword>
<keyword evidence="4" id="KW-0238">DNA-binding</keyword>
<proteinExistence type="predicted"/>
<accession>A0A2A2I384</accession>
<dbReference type="InterPro" id="IPR025943">
    <property type="entry name" value="Sigma_54_int_dom_ATP-bd_2"/>
</dbReference>
<dbReference type="SUPFAM" id="SSF55781">
    <property type="entry name" value="GAF domain-like"/>
    <property type="match status" value="1"/>
</dbReference>
<dbReference type="PROSITE" id="PS00688">
    <property type="entry name" value="SIGMA54_INTERACT_3"/>
    <property type="match status" value="1"/>
</dbReference>
<dbReference type="PROSITE" id="PS00676">
    <property type="entry name" value="SIGMA54_INTERACT_2"/>
    <property type="match status" value="1"/>
</dbReference>
<dbReference type="PROSITE" id="PS50045">
    <property type="entry name" value="SIGMA54_INTERACT_4"/>
    <property type="match status" value="1"/>
</dbReference>
<keyword evidence="2" id="KW-0067">ATP-binding</keyword>
<dbReference type="PANTHER" id="PTHR32071:SF117">
    <property type="entry name" value="PTS-DEPENDENT DIHYDROXYACETONE KINASE OPERON REGULATORY PROTEIN-RELATED"/>
    <property type="match status" value="1"/>
</dbReference>
<dbReference type="Gene3D" id="1.10.8.60">
    <property type="match status" value="1"/>
</dbReference>
<evidence type="ECO:0000256" key="2">
    <source>
        <dbReference type="ARBA" id="ARBA00022840"/>
    </source>
</evidence>
<dbReference type="InterPro" id="IPR002078">
    <property type="entry name" value="Sigma_54_int"/>
</dbReference>
<dbReference type="SUPFAM" id="SSF46689">
    <property type="entry name" value="Homeodomain-like"/>
    <property type="match status" value="1"/>
</dbReference>
<evidence type="ECO:0000256" key="4">
    <source>
        <dbReference type="ARBA" id="ARBA00023125"/>
    </source>
</evidence>
<dbReference type="InterPro" id="IPR025944">
    <property type="entry name" value="Sigma_54_int_dom_CS"/>
</dbReference>
<dbReference type="FunFam" id="3.40.50.300:FF:000006">
    <property type="entry name" value="DNA-binding transcriptional regulator NtrC"/>
    <property type="match status" value="1"/>
</dbReference>
<dbReference type="Pfam" id="PF25601">
    <property type="entry name" value="AAA_lid_14"/>
    <property type="match status" value="1"/>
</dbReference>
<evidence type="ECO:0000256" key="1">
    <source>
        <dbReference type="ARBA" id="ARBA00022741"/>
    </source>
</evidence>
<dbReference type="Gene3D" id="3.30.450.40">
    <property type="match status" value="1"/>
</dbReference>
<dbReference type="Pfam" id="PF02954">
    <property type="entry name" value="HTH_8"/>
    <property type="match status" value="1"/>
</dbReference>
<dbReference type="Proteomes" id="UP000218332">
    <property type="component" value="Unassembled WGS sequence"/>
</dbReference>
<evidence type="ECO:0000256" key="5">
    <source>
        <dbReference type="ARBA" id="ARBA00023163"/>
    </source>
</evidence>
<dbReference type="Gene3D" id="3.40.50.300">
    <property type="entry name" value="P-loop containing nucleotide triphosphate hydrolases"/>
    <property type="match status" value="1"/>
</dbReference>
<reference evidence="7 8" key="1">
    <citation type="submission" date="2017-07" db="EMBL/GenBank/DDBJ databases">
        <title>Tamlnaduibacter salinus (Mi-7) genome sequencing.</title>
        <authorList>
            <person name="Verma A."/>
            <person name="Krishnamurthi S."/>
        </authorList>
    </citation>
    <scope>NUCLEOTIDE SEQUENCE [LARGE SCALE GENOMIC DNA]</scope>
    <source>
        <strain evidence="7 8">Mi-7</strain>
    </source>
</reference>
<dbReference type="GO" id="GO:0006355">
    <property type="term" value="P:regulation of DNA-templated transcription"/>
    <property type="evidence" value="ECO:0007669"/>
    <property type="project" value="InterPro"/>
</dbReference>